<dbReference type="Pfam" id="PF13424">
    <property type="entry name" value="TPR_12"/>
    <property type="match status" value="1"/>
</dbReference>
<keyword evidence="2" id="KW-1185">Reference proteome</keyword>
<dbReference type="SUPFAM" id="SSF48452">
    <property type="entry name" value="TPR-like"/>
    <property type="match status" value="2"/>
</dbReference>
<evidence type="ECO:0000313" key="2">
    <source>
        <dbReference type="Proteomes" id="UP000472335"/>
    </source>
</evidence>
<dbReference type="PANTHER" id="PTHR47691:SF3">
    <property type="entry name" value="HTH-TYPE TRANSCRIPTIONAL REGULATOR RV0890C-RELATED"/>
    <property type="match status" value="1"/>
</dbReference>
<dbReference type="InterPro" id="IPR011990">
    <property type="entry name" value="TPR-like_helical_dom_sf"/>
</dbReference>
<dbReference type="Gene3D" id="3.40.50.300">
    <property type="entry name" value="P-loop containing nucleotide triphosphate hydrolases"/>
    <property type="match status" value="1"/>
</dbReference>
<dbReference type="PRINTS" id="PR00364">
    <property type="entry name" value="DISEASERSIST"/>
</dbReference>
<dbReference type="Gene3D" id="1.25.40.10">
    <property type="entry name" value="Tetratricopeptide repeat domain"/>
    <property type="match status" value="3"/>
</dbReference>
<organism evidence="1 2">
    <name type="scientific">Streptomyces scabichelini</name>
    <dbReference type="NCBI Taxonomy" id="2711217"/>
    <lineage>
        <taxon>Bacteria</taxon>
        <taxon>Bacillati</taxon>
        <taxon>Actinomycetota</taxon>
        <taxon>Actinomycetes</taxon>
        <taxon>Kitasatosporales</taxon>
        <taxon>Streptomycetaceae</taxon>
        <taxon>Streptomyces</taxon>
    </lineage>
</organism>
<dbReference type="EMBL" id="JAAKZY010000013">
    <property type="protein sequence ID" value="NGO07320.1"/>
    <property type="molecule type" value="Genomic_DNA"/>
</dbReference>
<dbReference type="PANTHER" id="PTHR47691">
    <property type="entry name" value="REGULATOR-RELATED"/>
    <property type="match status" value="1"/>
</dbReference>
<dbReference type="RefSeq" id="WP_165255539.1">
    <property type="nucleotide sequence ID" value="NZ_JAAKZY010000013.1"/>
</dbReference>
<comment type="caution">
    <text evidence="1">The sequence shown here is derived from an EMBL/GenBank/DDBJ whole genome shotgun (WGS) entry which is preliminary data.</text>
</comment>
<gene>
    <name evidence="1" type="ORF">G5C60_06565</name>
</gene>
<accession>A0A6G4V089</accession>
<reference evidence="1 2" key="1">
    <citation type="submission" date="2020-02" db="EMBL/GenBank/DDBJ databases">
        <title>Whole-genome analyses of novel actinobacteria.</title>
        <authorList>
            <person name="Sahin N."/>
            <person name="Gencbay T."/>
        </authorList>
    </citation>
    <scope>NUCLEOTIDE SEQUENCE [LARGE SCALE GENOMIC DNA]</scope>
    <source>
        <strain evidence="1 2">HC44</strain>
    </source>
</reference>
<evidence type="ECO:0000313" key="1">
    <source>
        <dbReference type="EMBL" id="NGO07320.1"/>
    </source>
</evidence>
<name>A0A6G4V089_9ACTN</name>
<dbReference type="SUPFAM" id="SSF52540">
    <property type="entry name" value="P-loop containing nucleoside triphosphate hydrolases"/>
    <property type="match status" value="1"/>
</dbReference>
<sequence>MDLRAADAAHIYAAGRDLHIGTQLPQAPAAALRTLPRDTTVFTGRRTEVEHVLASASSARGPGLHVVSGMPGVGKTALVVHIAHRLVMSYPCGQLFVRLHAHTPGQQPADPADVLGSLLVGLGVDPRHLPHGLDARSRLWRDRLAGRRMLIVLDDAASRAQVEPLLPGDPNCLVMITSRRRLTFPEGAASLALGVLSSADASLLFTRLAGREARPAQSDAVAQINQLCGRLPLAIALLASRIAHRPHWDLAALARELACAQDRLEELAAGDLATAAAFAMSYRALPSGRRRLFRLLGLHPGPDIDAYAAAALTGTPLAAARRELEALYDDHLVDSERPGRYRLHDLLRMYARAAAGADPAQEHTDAIDRLMDYYGQAAAAACRHDAAGIQDPLPLPEPAVAVPEHDTYQDAVEWMRMEHANLIACAWHAAETGKHTQTFRLAATLADFLHHSAHWEEAARLHKAAVRAALAARDQRATATALYNLGRVHSATGNFKRAATLLRAAARRAAAENLPAQADALCALGQVRFAAGAYPDAVRLLHQALNLHRAGANRLGEADALWALGRVHDITSDFAQAAVLAQQALDLYTSTGHEPGQAKALWLLSRIRHMTGHYSEADRLAGRALNIYRRLRERTGEANALWELGRAACGRGDQLTAGHFGQQALTLYQTLGDRLGEASALWLLSRILLAAQEAAAAEDLAQQAHDLYRRLGNQHGEANALLELGRAKTMSQHRAEAIALLTRSRELFRAAEDIQGEAEALNSSGDLLAVTDIPRALVIYEQALHLARQASSPKDQAHALEGAACCHLRRGQRSAALACWAQALSLHQRMGTQPALATAFVLAPAQSSMTGDNQQ</sequence>
<dbReference type="InterPro" id="IPR027417">
    <property type="entry name" value="P-loop_NTPase"/>
</dbReference>
<dbReference type="Proteomes" id="UP000472335">
    <property type="component" value="Unassembled WGS sequence"/>
</dbReference>
<proteinExistence type="predicted"/>
<protein>
    <submittedName>
        <fullName evidence="1">Tetratricopeptide repeat protein</fullName>
    </submittedName>
</protein>
<dbReference type="GO" id="GO:0043531">
    <property type="term" value="F:ADP binding"/>
    <property type="evidence" value="ECO:0007669"/>
    <property type="project" value="InterPro"/>
</dbReference>
<dbReference type="AlphaFoldDB" id="A0A6G4V089"/>
<dbReference type="SMART" id="SM00028">
    <property type="entry name" value="TPR"/>
    <property type="match status" value="5"/>
</dbReference>
<dbReference type="InterPro" id="IPR019734">
    <property type="entry name" value="TPR_rpt"/>
</dbReference>